<dbReference type="PATRIC" id="fig|157838.3.peg.2975"/>
<organism evidence="2 3">
    <name type="scientific">Heyndrickxia shackletonii</name>
    <dbReference type="NCBI Taxonomy" id="157838"/>
    <lineage>
        <taxon>Bacteria</taxon>
        <taxon>Bacillati</taxon>
        <taxon>Bacillota</taxon>
        <taxon>Bacilli</taxon>
        <taxon>Bacillales</taxon>
        <taxon>Bacillaceae</taxon>
        <taxon>Heyndrickxia</taxon>
    </lineage>
</organism>
<evidence type="ECO:0000313" key="2">
    <source>
        <dbReference type="EMBL" id="KQL54390.1"/>
    </source>
</evidence>
<dbReference type="InterPro" id="IPR013096">
    <property type="entry name" value="Cupin_2"/>
</dbReference>
<sequence>MEFYKFNKEGSNEIGNYHSKSAFYSKILKTEEATNIGFIHIEPNGIVGYHEAPVPQLFVVVQGEGWIAGEDEKRITLKSGEGVFWKKGEGHASGSTKGMTALVIQSERLPNPYL</sequence>
<dbReference type="Pfam" id="PF07883">
    <property type="entry name" value="Cupin_2"/>
    <property type="match status" value="1"/>
</dbReference>
<feature type="domain" description="Cupin type-2" evidence="1">
    <location>
        <begin position="38"/>
        <end position="97"/>
    </location>
</feature>
<name>A0A0Q3TK66_9BACI</name>
<gene>
    <name evidence="2" type="ORF">AN964_13380</name>
</gene>
<dbReference type="Gene3D" id="2.60.120.10">
    <property type="entry name" value="Jelly Rolls"/>
    <property type="match status" value="1"/>
</dbReference>
<comment type="caution">
    <text evidence="2">The sequence shown here is derived from an EMBL/GenBank/DDBJ whole genome shotgun (WGS) entry which is preliminary data.</text>
</comment>
<dbReference type="OrthoDB" id="3782397at2"/>
<dbReference type="AlphaFoldDB" id="A0A0Q3TK66"/>
<protein>
    <submittedName>
        <fullName evidence="2">Cupin</fullName>
    </submittedName>
</protein>
<dbReference type="InterPro" id="IPR011051">
    <property type="entry name" value="RmlC_Cupin_sf"/>
</dbReference>
<dbReference type="Proteomes" id="UP000051888">
    <property type="component" value="Unassembled WGS sequence"/>
</dbReference>
<dbReference type="STRING" id="157838.AN964_13380"/>
<evidence type="ECO:0000259" key="1">
    <source>
        <dbReference type="Pfam" id="PF07883"/>
    </source>
</evidence>
<evidence type="ECO:0000313" key="3">
    <source>
        <dbReference type="Proteomes" id="UP000051888"/>
    </source>
</evidence>
<accession>A0A0Q3TK66</accession>
<keyword evidence="3" id="KW-1185">Reference proteome</keyword>
<dbReference type="InterPro" id="IPR014710">
    <property type="entry name" value="RmlC-like_jellyroll"/>
</dbReference>
<proteinExistence type="predicted"/>
<dbReference type="RefSeq" id="WP_055740158.1">
    <property type="nucleotide sequence ID" value="NZ_JAAIWL010000008.1"/>
</dbReference>
<dbReference type="SUPFAM" id="SSF51182">
    <property type="entry name" value="RmlC-like cupins"/>
    <property type="match status" value="1"/>
</dbReference>
<dbReference type="EMBL" id="LJJC01000004">
    <property type="protein sequence ID" value="KQL54390.1"/>
    <property type="molecule type" value="Genomic_DNA"/>
</dbReference>
<reference evidence="2 3" key="1">
    <citation type="submission" date="2015-09" db="EMBL/GenBank/DDBJ databases">
        <title>Genome sequencing project for genomic taxonomy and phylogenomics of Bacillus-like bacteria.</title>
        <authorList>
            <person name="Liu B."/>
            <person name="Wang J."/>
            <person name="Zhu Y."/>
            <person name="Liu G."/>
            <person name="Chen Q."/>
            <person name="Chen Z."/>
            <person name="Lan J."/>
            <person name="Che J."/>
            <person name="Ge C."/>
            <person name="Shi H."/>
            <person name="Pan Z."/>
            <person name="Liu X."/>
        </authorList>
    </citation>
    <scope>NUCLEOTIDE SEQUENCE [LARGE SCALE GENOMIC DNA]</scope>
    <source>
        <strain evidence="2 3">LMG 18435</strain>
    </source>
</reference>